<evidence type="ECO:0000313" key="3">
    <source>
        <dbReference type="Proteomes" id="UP000076874"/>
    </source>
</evidence>
<reference evidence="2 3" key="1">
    <citation type="journal article" date="2016" name="Genome Biol. Evol.">
        <title>Divergent and convergent evolution of fungal pathogenicity.</title>
        <authorList>
            <person name="Shang Y."/>
            <person name="Xiao G."/>
            <person name="Zheng P."/>
            <person name="Cen K."/>
            <person name="Zhan S."/>
            <person name="Wang C."/>
        </authorList>
    </citation>
    <scope>NUCLEOTIDE SEQUENCE [LARGE SCALE GENOMIC DNA]</scope>
    <source>
        <strain evidence="2 3">RCEF 264</strain>
    </source>
</reference>
<evidence type="ECO:0000313" key="2">
    <source>
        <dbReference type="EMBL" id="OAA65561.1"/>
    </source>
</evidence>
<name>A0A167XY14_9HYPO</name>
<dbReference type="EMBL" id="AZHD01000003">
    <property type="protein sequence ID" value="OAA65561.1"/>
    <property type="molecule type" value="Genomic_DNA"/>
</dbReference>
<gene>
    <name evidence="2" type="ORF">SPI_02348</name>
</gene>
<dbReference type="OrthoDB" id="2583188at2759"/>
<feature type="compositionally biased region" description="Low complexity" evidence="1">
    <location>
        <begin position="33"/>
        <end position="48"/>
    </location>
</feature>
<sequence length="422" mass="45759">MDWMKQVTKRAKDSMRKSSHAQRRSVPVAQSRSSGPHRTTGTPGTRPSATLPPVRVDQITTQVRALGPQQSNLPHIYRDGGGGGTVGGQDVIIFADSTYTKGPPPTESSRIVGFVSNSIAVIGPSSAAAGAADAIERVTDFGTLDKGPDQAIPFLGKDGESPLNNGIWPNQNMASLLDHSGHSVAFPEVIDRNLFREQKEALLYNTAIEIRLQGGRPTVTRTQKSLFVSGEPMFGSFAAYAATKTATNPGTDGYLYLFARVSETGRAQSNGLKLARVKSPAWADRTHYEYWDGRQFGRQMPALDDGGTANVFHYSQEAFGKEYGPGSGDVFWSPVYKEYLLLFQNAAAALDNSVYLSHSPSLTGGWSEPTSIYKLPRASDGFSYAFHAYPNMDPTGRAVPITWTKDSKSQSCFIDTAEILFT</sequence>
<keyword evidence="3" id="KW-1185">Reference proteome</keyword>
<evidence type="ECO:0000256" key="1">
    <source>
        <dbReference type="SAM" id="MobiDB-lite"/>
    </source>
</evidence>
<dbReference type="AlphaFoldDB" id="A0A167XY14"/>
<dbReference type="STRING" id="1081102.A0A167XY14"/>
<feature type="region of interest" description="Disordered" evidence="1">
    <location>
        <begin position="1"/>
        <end position="53"/>
    </location>
</feature>
<dbReference type="Proteomes" id="UP000076874">
    <property type="component" value="Unassembled WGS sequence"/>
</dbReference>
<organism evidence="2 3">
    <name type="scientific">Niveomyces insectorum RCEF 264</name>
    <dbReference type="NCBI Taxonomy" id="1081102"/>
    <lineage>
        <taxon>Eukaryota</taxon>
        <taxon>Fungi</taxon>
        <taxon>Dikarya</taxon>
        <taxon>Ascomycota</taxon>
        <taxon>Pezizomycotina</taxon>
        <taxon>Sordariomycetes</taxon>
        <taxon>Hypocreomycetidae</taxon>
        <taxon>Hypocreales</taxon>
        <taxon>Cordycipitaceae</taxon>
        <taxon>Niveomyces</taxon>
    </lineage>
</organism>
<protein>
    <submittedName>
        <fullName evidence="2">Amino acid permease</fullName>
    </submittedName>
</protein>
<proteinExistence type="predicted"/>
<comment type="caution">
    <text evidence="2">The sequence shown here is derived from an EMBL/GenBank/DDBJ whole genome shotgun (WGS) entry which is preliminary data.</text>
</comment>
<accession>A0A167XY14</accession>